<protein>
    <submittedName>
        <fullName evidence="1">36934_t:CDS:1</fullName>
    </submittedName>
</protein>
<sequence length="196" mass="22221">MNENQLDEVNMLSLTKSKSTTVLKDSCDNTNNIEIVTDSESTATNYSNVGTVGSVSESEIAKRNQEIHSSTNCKEIVKRDQETQTTSSSNDCREIVIRNPQTPTDISLPHVDITGSSRNIRRGRNFRRKWSEHELKALEAGMEEFGTSWSKIYDKYGNAYGILRNRSQIQLKDKARNEKLRRKRCGIEIGVFELAS</sequence>
<organism evidence="1 2">
    <name type="scientific">Racocetra persica</name>
    <dbReference type="NCBI Taxonomy" id="160502"/>
    <lineage>
        <taxon>Eukaryota</taxon>
        <taxon>Fungi</taxon>
        <taxon>Fungi incertae sedis</taxon>
        <taxon>Mucoromycota</taxon>
        <taxon>Glomeromycotina</taxon>
        <taxon>Glomeromycetes</taxon>
        <taxon>Diversisporales</taxon>
        <taxon>Gigasporaceae</taxon>
        <taxon>Racocetra</taxon>
    </lineage>
</organism>
<comment type="caution">
    <text evidence="1">The sequence shown here is derived from an EMBL/GenBank/DDBJ whole genome shotgun (WGS) entry which is preliminary data.</text>
</comment>
<evidence type="ECO:0000313" key="1">
    <source>
        <dbReference type="EMBL" id="CAG8781169.1"/>
    </source>
</evidence>
<feature type="non-terminal residue" evidence="1">
    <location>
        <position position="196"/>
    </location>
</feature>
<keyword evidence="2" id="KW-1185">Reference proteome</keyword>
<gene>
    <name evidence="1" type="ORF">RPERSI_LOCUS17611</name>
</gene>
<name>A0ACA9R8N3_9GLOM</name>
<accession>A0ACA9R8N3</accession>
<reference evidence="1" key="1">
    <citation type="submission" date="2021-06" db="EMBL/GenBank/DDBJ databases">
        <authorList>
            <person name="Kallberg Y."/>
            <person name="Tangrot J."/>
            <person name="Rosling A."/>
        </authorList>
    </citation>
    <scope>NUCLEOTIDE SEQUENCE</scope>
    <source>
        <strain evidence="1">MA461A</strain>
    </source>
</reference>
<evidence type="ECO:0000313" key="2">
    <source>
        <dbReference type="Proteomes" id="UP000789920"/>
    </source>
</evidence>
<proteinExistence type="predicted"/>
<dbReference type="EMBL" id="CAJVQC010045349">
    <property type="protein sequence ID" value="CAG8781169.1"/>
    <property type="molecule type" value="Genomic_DNA"/>
</dbReference>
<dbReference type="Proteomes" id="UP000789920">
    <property type="component" value="Unassembled WGS sequence"/>
</dbReference>